<accession>W2V2J3</accession>
<reference evidence="2 3" key="1">
    <citation type="journal article" date="2013" name="PLoS ONE">
        <title>Bacterial endosymbiosis in a chordate host: long-term co-evolution and conservation of secondary metabolism.</title>
        <authorList>
            <person name="Kwan J.C."/>
            <person name="Schmidt E.W."/>
        </authorList>
    </citation>
    <scope>NUCLEOTIDE SEQUENCE [LARGE SCALE GENOMIC DNA]</scope>
    <source>
        <strain evidence="3">L6</strain>
    </source>
</reference>
<feature type="region of interest" description="Disordered" evidence="1">
    <location>
        <begin position="546"/>
        <end position="570"/>
    </location>
</feature>
<keyword evidence="3" id="KW-1185">Reference proteome</keyword>
<proteinExistence type="predicted"/>
<evidence type="ECO:0000256" key="1">
    <source>
        <dbReference type="SAM" id="MobiDB-lite"/>
    </source>
</evidence>
<dbReference type="Proteomes" id="UP000018951">
    <property type="component" value="Unassembled WGS sequence"/>
</dbReference>
<sequence length="591" mass="68153">MYKISQNRKKCIIAIPIPNKYNSEELLFSEGLIIGKHEICKKLNNKQDKITYSIKELEYNNIFLVAGLTALQTLIREMPKVTKNNNIVNNILEFISNNSTLDENDSHTQELLNITVNDLDVIAKNYLDTQKYQELMQTITQALNKLSNNLQKTFDSQQIPDEIKLVKKDSKMYYLTRERLEIIFSFFLKYEEELISQEQYSSKITIFKPAFIQTLDAKIPTLLEGVNIIYIYGDYGNIAPPGIPPNGIRFYTERRIIEYHNKLKNNELGLIATCGGIQKVLYQLFPETLQKANYIPQKRRKLDYDENNTTQIHIQQTESLKNEDGKVFQHCYDMSKKEHDRKIRGRVMFSRGIDNNTKAIYINKLKDIFGQDNFNTEDYTVNLPPCEHNQSAITTVENIQKTQDENPHIIFIVHHDYAQPSTDLRQKLSLLQIKKLTRMVNSNHDSYPRYRNASPILDKDHCIIEGFINLKTNITAFQCHFDGLEIVQFNNNSQLKQKDANSIGYDANKDTRSKKISFASQVTNTNNGLIAIIQGATPHNLLQDQKVDDKSDHTQEKPCTSNKSSAPSGLVSPLLTEVNYTTNISQYITRN</sequence>
<dbReference type="EMBL" id="AXCJ01000001">
    <property type="protein sequence ID" value="ETO91877.1"/>
    <property type="molecule type" value="Genomic_DNA"/>
</dbReference>
<evidence type="ECO:0000313" key="2">
    <source>
        <dbReference type="EMBL" id="ETO91877.1"/>
    </source>
</evidence>
<dbReference type="AlphaFoldDB" id="W2V2J3"/>
<feature type="compositionally biased region" description="Basic and acidic residues" evidence="1">
    <location>
        <begin position="546"/>
        <end position="556"/>
    </location>
</feature>
<protein>
    <submittedName>
        <fullName evidence="2">Uncharacterized protein</fullName>
    </submittedName>
</protein>
<feature type="compositionally biased region" description="Polar residues" evidence="1">
    <location>
        <begin position="557"/>
        <end position="567"/>
    </location>
</feature>
<gene>
    <name evidence="2" type="ORF">P857_1056</name>
</gene>
<name>W2V2J3_9RICK</name>
<organism evidence="2 3">
    <name type="scientific">Candidatus Xenolissoclinum pacificiensis L6</name>
    <dbReference type="NCBI Taxonomy" id="1401685"/>
    <lineage>
        <taxon>Bacteria</taxon>
        <taxon>Pseudomonadati</taxon>
        <taxon>Pseudomonadota</taxon>
        <taxon>Alphaproteobacteria</taxon>
        <taxon>Rickettsiales</taxon>
        <taxon>Anaplasmataceae</taxon>
        <taxon>Candidatus Xenolissoclinum</taxon>
    </lineage>
</organism>
<comment type="caution">
    <text evidence="2">The sequence shown here is derived from an EMBL/GenBank/DDBJ whole genome shotgun (WGS) entry which is preliminary data.</text>
</comment>
<evidence type="ECO:0000313" key="3">
    <source>
        <dbReference type="Proteomes" id="UP000018951"/>
    </source>
</evidence>